<name>A0A7X6MFY1_9ACTN</name>
<sequence>MSAMPTESGSGPGVGHDLSGYVLVPARWVEHYERLLEEHEDAEAAQILADVRAGREQVFTHDEVWGNDD</sequence>
<evidence type="ECO:0000313" key="2">
    <source>
        <dbReference type="Proteomes" id="UP000553209"/>
    </source>
</evidence>
<evidence type="ECO:0000313" key="1">
    <source>
        <dbReference type="EMBL" id="NKZ00862.1"/>
    </source>
</evidence>
<proteinExistence type="predicted"/>
<accession>A0A7X6MFY1</accession>
<protein>
    <submittedName>
        <fullName evidence="1">Uncharacterized protein</fullName>
    </submittedName>
</protein>
<gene>
    <name evidence="1" type="ORF">HGB44_24785</name>
</gene>
<dbReference type="EMBL" id="JAAXPG010000028">
    <property type="protein sequence ID" value="NKZ00862.1"/>
    <property type="molecule type" value="Genomic_DNA"/>
</dbReference>
<dbReference type="AlphaFoldDB" id="A0A7X6MFY1"/>
<keyword evidence="2" id="KW-1185">Reference proteome</keyword>
<dbReference type="Proteomes" id="UP000553209">
    <property type="component" value="Unassembled WGS sequence"/>
</dbReference>
<comment type="caution">
    <text evidence="1">The sequence shown here is derived from an EMBL/GenBank/DDBJ whole genome shotgun (WGS) entry which is preliminary data.</text>
</comment>
<reference evidence="1 2" key="1">
    <citation type="submission" date="2020-04" db="EMBL/GenBank/DDBJ databases">
        <title>MicrobeNet Type strains.</title>
        <authorList>
            <person name="Nicholson A.C."/>
        </authorList>
    </citation>
    <scope>NUCLEOTIDE SEQUENCE [LARGE SCALE GENOMIC DNA]</scope>
    <source>
        <strain evidence="1 2">ATCC 23612</strain>
    </source>
</reference>
<dbReference type="RefSeq" id="WP_082768481.1">
    <property type="nucleotide sequence ID" value="NZ_JAAXPG010000028.1"/>
</dbReference>
<organism evidence="1 2">
    <name type="scientific">Nocardiopsis alborubida</name>
    <dbReference type="NCBI Taxonomy" id="146802"/>
    <lineage>
        <taxon>Bacteria</taxon>
        <taxon>Bacillati</taxon>
        <taxon>Actinomycetota</taxon>
        <taxon>Actinomycetes</taxon>
        <taxon>Streptosporangiales</taxon>
        <taxon>Nocardiopsidaceae</taxon>
        <taxon>Nocardiopsis</taxon>
    </lineage>
</organism>